<proteinExistence type="inferred from homology"/>
<keyword evidence="4" id="KW-0573">Peptidoglycan synthesis</keyword>
<keyword evidence="8" id="KW-1185">Reference proteome</keyword>
<gene>
    <name evidence="7" type="ORF">EYD45_01075</name>
</gene>
<keyword evidence="5" id="KW-0012">Acyltransferase</keyword>
<dbReference type="GO" id="GO:0071555">
    <property type="term" value="P:cell wall organization"/>
    <property type="evidence" value="ECO:0007669"/>
    <property type="project" value="UniProtKB-KW"/>
</dbReference>
<accession>A0A4Q9FIW4</accession>
<dbReference type="PANTHER" id="PTHR36174:SF1">
    <property type="entry name" value="LIPID II:GLYCINE GLYCYLTRANSFERASE"/>
    <property type="match status" value="1"/>
</dbReference>
<dbReference type="PANTHER" id="PTHR36174">
    <property type="entry name" value="LIPID II:GLYCINE GLYCYLTRANSFERASE"/>
    <property type="match status" value="1"/>
</dbReference>
<protein>
    <submittedName>
        <fullName evidence="7">Peptidoglycan bridge formation glycyltransferase FemA/FemB family protein</fullName>
    </submittedName>
</protein>
<dbReference type="SUPFAM" id="SSF55729">
    <property type="entry name" value="Acyl-CoA N-acyltransferases (Nat)"/>
    <property type="match status" value="1"/>
</dbReference>
<dbReference type="InterPro" id="IPR050644">
    <property type="entry name" value="PG_Glycine_Bridge_Synth"/>
</dbReference>
<evidence type="ECO:0000256" key="6">
    <source>
        <dbReference type="ARBA" id="ARBA00023316"/>
    </source>
</evidence>
<reference evidence="7 8" key="1">
    <citation type="submission" date="2019-02" db="EMBL/GenBank/DDBJ databases">
        <title>Hyunsoonleella sp., isolated from marine sediment.</title>
        <authorList>
            <person name="Liu B.-T."/>
        </authorList>
    </citation>
    <scope>NUCLEOTIDE SEQUENCE [LARGE SCALE GENOMIC DNA]</scope>
    <source>
        <strain evidence="7 8">T58</strain>
    </source>
</reference>
<evidence type="ECO:0000313" key="7">
    <source>
        <dbReference type="EMBL" id="TBN06505.1"/>
    </source>
</evidence>
<evidence type="ECO:0000256" key="3">
    <source>
        <dbReference type="ARBA" id="ARBA00022960"/>
    </source>
</evidence>
<comment type="similarity">
    <text evidence="1">Belongs to the FemABX family.</text>
</comment>
<dbReference type="Proteomes" id="UP000291142">
    <property type="component" value="Unassembled WGS sequence"/>
</dbReference>
<keyword evidence="3" id="KW-0133">Cell shape</keyword>
<dbReference type="InterPro" id="IPR016181">
    <property type="entry name" value="Acyl_CoA_acyltransferase"/>
</dbReference>
<dbReference type="GO" id="GO:0016755">
    <property type="term" value="F:aminoacyltransferase activity"/>
    <property type="evidence" value="ECO:0007669"/>
    <property type="project" value="InterPro"/>
</dbReference>
<comment type="caution">
    <text evidence="7">The sequence shown here is derived from an EMBL/GenBank/DDBJ whole genome shotgun (WGS) entry which is preliminary data.</text>
</comment>
<dbReference type="Pfam" id="PF02388">
    <property type="entry name" value="FemAB"/>
    <property type="match status" value="1"/>
</dbReference>
<dbReference type="GO" id="GO:0009252">
    <property type="term" value="P:peptidoglycan biosynthetic process"/>
    <property type="evidence" value="ECO:0007669"/>
    <property type="project" value="UniProtKB-KW"/>
</dbReference>
<evidence type="ECO:0000313" key="8">
    <source>
        <dbReference type="Proteomes" id="UP000291142"/>
    </source>
</evidence>
<sequence>MFTFIKKILLAPNTILPKKLKIEVIKNRKDWNAFLSLVGVYDTYHTYEYHIISKSDNETPILLKYEDSNVLIGIPFLIRNIKGTQYKDLTSVYGYAGPISKGVTADFDNSTFIRKIAKFLKSNNFVSAFSRLNPFIPNQSRILNDLGQIVTRGQVVNIDITKNIEAQRSHYQRRLRTYINKSRRNCEVKSGTTKKDLKEFISIYYENMKKVDADGFYFFDELYFEKLFSSKDFTTEILLAIDKDTNKTIAGCLFMISNGIVQYHLSGTRNAFLDKAPTKLLIDEMRIMATNNGYSFFNLGGGIGGNFDDSLFRFKSTFSKDFKDFNLWKVIINLDVYSALVFKAKTIENFEYFPMYRSNK</sequence>
<evidence type="ECO:0000256" key="4">
    <source>
        <dbReference type="ARBA" id="ARBA00022984"/>
    </source>
</evidence>
<organism evidence="7 8">
    <name type="scientific">Hyunsoonleella flava</name>
    <dbReference type="NCBI Taxonomy" id="2527939"/>
    <lineage>
        <taxon>Bacteria</taxon>
        <taxon>Pseudomonadati</taxon>
        <taxon>Bacteroidota</taxon>
        <taxon>Flavobacteriia</taxon>
        <taxon>Flavobacteriales</taxon>
        <taxon>Flavobacteriaceae</taxon>
    </lineage>
</organism>
<keyword evidence="2 7" id="KW-0808">Transferase</keyword>
<keyword evidence="6" id="KW-0961">Cell wall biogenesis/degradation</keyword>
<dbReference type="GO" id="GO:0008360">
    <property type="term" value="P:regulation of cell shape"/>
    <property type="evidence" value="ECO:0007669"/>
    <property type="project" value="UniProtKB-KW"/>
</dbReference>
<dbReference type="InterPro" id="IPR003447">
    <property type="entry name" value="FEMABX"/>
</dbReference>
<evidence type="ECO:0000256" key="2">
    <source>
        <dbReference type="ARBA" id="ARBA00022679"/>
    </source>
</evidence>
<evidence type="ECO:0000256" key="1">
    <source>
        <dbReference type="ARBA" id="ARBA00009943"/>
    </source>
</evidence>
<evidence type="ECO:0000256" key="5">
    <source>
        <dbReference type="ARBA" id="ARBA00023315"/>
    </source>
</evidence>
<dbReference type="AlphaFoldDB" id="A0A4Q9FIW4"/>
<dbReference type="EMBL" id="SIRT01000001">
    <property type="protein sequence ID" value="TBN06505.1"/>
    <property type="molecule type" value="Genomic_DNA"/>
</dbReference>
<dbReference type="Gene3D" id="3.40.630.30">
    <property type="match status" value="1"/>
</dbReference>
<name>A0A4Q9FIW4_9FLAO</name>
<dbReference type="OrthoDB" id="9785911at2"/>